<protein>
    <submittedName>
        <fullName evidence="1">14993_t:CDS:1</fullName>
    </submittedName>
</protein>
<comment type="caution">
    <text evidence="1">The sequence shown here is derived from an EMBL/GenBank/DDBJ whole genome shotgun (WGS) entry which is preliminary data.</text>
</comment>
<dbReference type="OrthoDB" id="2425326at2759"/>
<keyword evidence="2" id="KW-1185">Reference proteome</keyword>
<dbReference type="EMBL" id="CAMKVN010006633">
    <property type="protein sequence ID" value="CAI2190518.1"/>
    <property type="molecule type" value="Genomic_DNA"/>
</dbReference>
<evidence type="ECO:0000313" key="1">
    <source>
        <dbReference type="EMBL" id="CAI2190518.1"/>
    </source>
</evidence>
<feature type="non-terminal residue" evidence="1">
    <location>
        <position position="1"/>
    </location>
</feature>
<reference evidence="1" key="1">
    <citation type="submission" date="2022-08" db="EMBL/GenBank/DDBJ databases">
        <authorList>
            <person name="Kallberg Y."/>
            <person name="Tangrot J."/>
            <person name="Rosling A."/>
        </authorList>
    </citation>
    <scope>NUCLEOTIDE SEQUENCE</scope>
    <source>
        <strain evidence="1">Wild A</strain>
    </source>
</reference>
<evidence type="ECO:0000313" key="2">
    <source>
        <dbReference type="Proteomes" id="UP001153678"/>
    </source>
</evidence>
<sequence>MQKSNSTVEYLDNTSPNVWTLDGLAEWYINTFFCDKKKVIEYIKTALENVRDNQQVSDEARKKADELTLGRLGVKHHVHCDAAIKLAQIKSKETIILEEVRSSDNIQRAKMNSEQFRNHSTVAVEIQKSEKMQASEMLIIRDDKMVSKEDEMDAVIESNEDIDNQEFFEDDNYEDLDEMSDDIHPKIDKKLVHSEFKYTSRASDLELWKVFIPTEGNDEKLKILQDYVENNSHVEFEIEKQLGGVKLSPSKKIREIFDKGPEDDHIHIIIKRHGKVLLL</sequence>
<name>A0A9W4WZB8_9GLOM</name>
<dbReference type="Proteomes" id="UP001153678">
    <property type="component" value="Unassembled WGS sequence"/>
</dbReference>
<organism evidence="1 2">
    <name type="scientific">Funneliformis geosporum</name>
    <dbReference type="NCBI Taxonomy" id="1117311"/>
    <lineage>
        <taxon>Eukaryota</taxon>
        <taxon>Fungi</taxon>
        <taxon>Fungi incertae sedis</taxon>
        <taxon>Mucoromycota</taxon>
        <taxon>Glomeromycotina</taxon>
        <taxon>Glomeromycetes</taxon>
        <taxon>Glomerales</taxon>
        <taxon>Glomeraceae</taxon>
        <taxon>Funneliformis</taxon>
    </lineage>
</organism>
<dbReference type="AlphaFoldDB" id="A0A9W4WZB8"/>
<proteinExistence type="predicted"/>
<accession>A0A9W4WZB8</accession>
<gene>
    <name evidence="1" type="ORF">FWILDA_LOCUS14615</name>
</gene>